<organism evidence="3 4">
    <name type="scientific">Elaeophora elaphi</name>
    <dbReference type="NCBI Taxonomy" id="1147741"/>
    <lineage>
        <taxon>Eukaryota</taxon>
        <taxon>Metazoa</taxon>
        <taxon>Ecdysozoa</taxon>
        <taxon>Nematoda</taxon>
        <taxon>Chromadorea</taxon>
        <taxon>Rhabditida</taxon>
        <taxon>Spirurina</taxon>
        <taxon>Spiruromorpha</taxon>
        <taxon>Filarioidea</taxon>
        <taxon>Onchocercidae</taxon>
        <taxon>Elaeophora</taxon>
    </lineage>
</organism>
<feature type="region of interest" description="Disordered" evidence="2">
    <location>
        <begin position="476"/>
        <end position="495"/>
    </location>
</feature>
<name>A0A0R3RUQ9_9BILA</name>
<evidence type="ECO:0000313" key="3">
    <source>
        <dbReference type="Proteomes" id="UP000050640"/>
    </source>
</evidence>
<reference evidence="4" key="1">
    <citation type="submission" date="2017-02" db="UniProtKB">
        <authorList>
            <consortium name="WormBaseParasite"/>
        </authorList>
    </citation>
    <scope>IDENTIFICATION</scope>
</reference>
<dbReference type="AlphaFoldDB" id="A0A0R3RUQ9"/>
<evidence type="ECO:0000256" key="1">
    <source>
        <dbReference type="SAM" id="Coils"/>
    </source>
</evidence>
<feature type="coiled-coil region" evidence="1">
    <location>
        <begin position="209"/>
        <end position="236"/>
    </location>
</feature>
<accession>A0A0R3RUQ9</accession>
<evidence type="ECO:0000313" key="4">
    <source>
        <dbReference type="WBParaSite" id="EEL_0000577701-mRNA-1"/>
    </source>
</evidence>
<sequence>MRCDHFLQLYFKREFLLFLIFHQTTSWEEISARSVIRPQSVVREKLSDGAQIWPSNATNYNFSKYFSSAKNNTFEIRDFQAELIPLPEPFQAVDVRFTAPPLHHLELITSALSQNKRKKIEENAKKNRKQSILLNRGIKKSDNDKQMFQKNSETIIDRDGSEFRSSAEFRSQNHQIFSTINHSKEEKQAFDKVNFQRPKSIGYQNSETKSAATDQLEAMSRENQQYEEQVKLLNSRKSIKPILSTSEAEGDSDFDLLTNLESDSPHMLTPKPSIWSDTSHPTNRISKHMEYGNQKQAEYLSLNQDCITGTAISNQPWNPLNTIAQSGKTWTPEYQISKMTNRSPASTPQHQLNYKQNPMSWDKISIFQGPIGQFVTPITPVNGIFDNSIYMNPSTLNSPWMSNREAIINRSWRTFNSIKTPASPIYKKYPETSLPALQTIRPPTAVSISQTNPSFNDFRLLLLPTTITTMKPNYQRTGIETDDYGNQQQQKDSRTRLEKYPTNLGMKTRETMDSVENRRSLIPVSESMILE</sequence>
<proteinExistence type="predicted"/>
<dbReference type="WBParaSite" id="EEL_0000577701-mRNA-1">
    <property type="protein sequence ID" value="EEL_0000577701-mRNA-1"/>
    <property type="gene ID" value="EEL_0000577701"/>
</dbReference>
<feature type="compositionally biased region" description="Polar residues" evidence="2">
    <location>
        <begin position="476"/>
        <end position="490"/>
    </location>
</feature>
<protein>
    <submittedName>
        <fullName evidence="4">Uncharacterized protein</fullName>
    </submittedName>
</protein>
<keyword evidence="1" id="KW-0175">Coiled coil</keyword>
<dbReference type="Proteomes" id="UP000050640">
    <property type="component" value="Unplaced"/>
</dbReference>
<evidence type="ECO:0000256" key="2">
    <source>
        <dbReference type="SAM" id="MobiDB-lite"/>
    </source>
</evidence>
<keyword evidence="3" id="KW-1185">Reference proteome</keyword>